<feature type="transmembrane region" description="Helical" evidence="8">
    <location>
        <begin position="91"/>
        <end position="110"/>
    </location>
</feature>
<protein>
    <submittedName>
        <fullName evidence="10">Sterol desaturase family protein</fullName>
    </submittedName>
</protein>
<reference evidence="10 11" key="1">
    <citation type="submission" date="2019-02" db="EMBL/GenBank/DDBJ databases">
        <title>Shewanella sp. D4-2 isolated from Dokdo Island.</title>
        <authorList>
            <person name="Baek K."/>
        </authorList>
    </citation>
    <scope>NUCLEOTIDE SEQUENCE [LARGE SCALE GENOMIC DNA]</scope>
    <source>
        <strain evidence="10 11">D4-2</strain>
    </source>
</reference>
<evidence type="ECO:0000256" key="2">
    <source>
        <dbReference type="ARBA" id="ARBA00022692"/>
    </source>
</evidence>
<evidence type="ECO:0000313" key="11">
    <source>
        <dbReference type="Proteomes" id="UP000291106"/>
    </source>
</evidence>
<keyword evidence="3 8" id="KW-1133">Transmembrane helix</keyword>
<dbReference type="Proteomes" id="UP000291106">
    <property type="component" value="Chromosome"/>
</dbReference>
<dbReference type="KEGG" id="smai:EXU30_05920"/>
<evidence type="ECO:0000256" key="3">
    <source>
        <dbReference type="ARBA" id="ARBA00022989"/>
    </source>
</evidence>
<dbReference type="GO" id="GO:0016020">
    <property type="term" value="C:membrane"/>
    <property type="evidence" value="ECO:0007669"/>
    <property type="project" value="GOC"/>
</dbReference>
<keyword evidence="2 8" id="KW-0812">Transmembrane</keyword>
<dbReference type="InterPro" id="IPR051689">
    <property type="entry name" value="Sterol_desaturase/TMEM195"/>
</dbReference>
<dbReference type="GO" id="GO:0008610">
    <property type="term" value="P:lipid biosynthetic process"/>
    <property type="evidence" value="ECO:0007669"/>
    <property type="project" value="InterPro"/>
</dbReference>
<evidence type="ECO:0000256" key="6">
    <source>
        <dbReference type="ARBA" id="ARBA00023136"/>
    </source>
</evidence>
<gene>
    <name evidence="10" type="ORF">EXU30_05920</name>
</gene>
<evidence type="ECO:0000256" key="1">
    <source>
        <dbReference type="ARBA" id="ARBA00004127"/>
    </source>
</evidence>
<dbReference type="InterPro" id="IPR006694">
    <property type="entry name" value="Fatty_acid_hydroxylase"/>
</dbReference>
<evidence type="ECO:0000256" key="8">
    <source>
        <dbReference type="SAM" id="Phobius"/>
    </source>
</evidence>
<dbReference type="Pfam" id="PF04116">
    <property type="entry name" value="FA_hydroxylase"/>
    <property type="match status" value="1"/>
</dbReference>
<dbReference type="GO" id="GO:0050479">
    <property type="term" value="F:glyceryl-ether monooxygenase activity"/>
    <property type="evidence" value="ECO:0007669"/>
    <property type="project" value="TreeGrafter"/>
</dbReference>
<dbReference type="PANTHER" id="PTHR21624:SF1">
    <property type="entry name" value="ALKYLGLYCEROL MONOOXYGENASE"/>
    <property type="match status" value="1"/>
</dbReference>
<proteinExistence type="predicted"/>
<evidence type="ECO:0000313" key="10">
    <source>
        <dbReference type="EMBL" id="QBF82288.1"/>
    </source>
</evidence>
<accession>A0A411PFL9</accession>
<evidence type="ECO:0000256" key="7">
    <source>
        <dbReference type="SAM" id="MobiDB-lite"/>
    </source>
</evidence>
<dbReference type="GO" id="GO:0012505">
    <property type="term" value="C:endomembrane system"/>
    <property type="evidence" value="ECO:0007669"/>
    <property type="project" value="UniProtKB-SubCell"/>
</dbReference>
<keyword evidence="11" id="KW-1185">Reference proteome</keyword>
<dbReference type="GO" id="GO:0005506">
    <property type="term" value="F:iron ion binding"/>
    <property type="evidence" value="ECO:0007669"/>
    <property type="project" value="InterPro"/>
</dbReference>
<evidence type="ECO:0000256" key="4">
    <source>
        <dbReference type="ARBA" id="ARBA00023002"/>
    </source>
</evidence>
<dbReference type="PANTHER" id="PTHR21624">
    <property type="entry name" value="STEROL DESATURASE-RELATED PROTEIN"/>
    <property type="match status" value="1"/>
</dbReference>
<feature type="transmembrane region" description="Helical" evidence="8">
    <location>
        <begin position="151"/>
        <end position="173"/>
    </location>
</feature>
<keyword evidence="4" id="KW-0560">Oxidoreductase</keyword>
<dbReference type="GO" id="GO:0006643">
    <property type="term" value="P:membrane lipid metabolic process"/>
    <property type="evidence" value="ECO:0007669"/>
    <property type="project" value="TreeGrafter"/>
</dbReference>
<sequence>MEFSNMMASLMSHPELLLLVLAPLFFVCIAAEWWFIRQSQSLPQTARYVLPEAACNIGLAAMHQVTDILAGLLIAKVYLYFFGWRLFDIELSLASFAALLIAQDFCYYWFHRASHRVRWMWAAHVVHHSSENMNLLTAFRQSLMYPLAGMWLFWLPLVVIGFDPSWVVFAVLLNLGLQFFVHTQAVDKLGPLEWVFNTPSHHRVHHGRNPEYIDKNYAGVLIIWDKLFGTFEKEIAPVNYGITKPVNSFNPLVVSFAEWRDMFKEVSASGLSLSERWALLFAPPQAQQINARQMDGLQTDTQQVKHEQDKPAQDFTSQ</sequence>
<evidence type="ECO:0000259" key="9">
    <source>
        <dbReference type="Pfam" id="PF04116"/>
    </source>
</evidence>
<name>A0A411PFL9_9GAMM</name>
<organism evidence="10 11">
    <name type="scientific">Shewanella maritima</name>
    <dbReference type="NCBI Taxonomy" id="2520507"/>
    <lineage>
        <taxon>Bacteria</taxon>
        <taxon>Pseudomonadati</taxon>
        <taxon>Pseudomonadota</taxon>
        <taxon>Gammaproteobacteria</taxon>
        <taxon>Alteromonadales</taxon>
        <taxon>Shewanellaceae</taxon>
        <taxon>Shewanella</taxon>
    </lineage>
</organism>
<keyword evidence="6 8" id="KW-0472">Membrane</keyword>
<feature type="domain" description="Fatty acid hydroxylase" evidence="9">
    <location>
        <begin position="97"/>
        <end position="230"/>
    </location>
</feature>
<dbReference type="RefSeq" id="WP_130598267.1">
    <property type="nucleotide sequence ID" value="NZ_CP036200.1"/>
</dbReference>
<keyword evidence="5" id="KW-0443">Lipid metabolism</keyword>
<evidence type="ECO:0000256" key="5">
    <source>
        <dbReference type="ARBA" id="ARBA00023098"/>
    </source>
</evidence>
<feature type="compositionally biased region" description="Basic and acidic residues" evidence="7">
    <location>
        <begin position="303"/>
        <end position="312"/>
    </location>
</feature>
<feature type="region of interest" description="Disordered" evidence="7">
    <location>
        <begin position="295"/>
        <end position="318"/>
    </location>
</feature>
<dbReference type="EMBL" id="CP036200">
    <property type="protein sequence ID" value="QBF82288.1"/>
    <property type="molecule type" value="Genomic_DNA"/>
</dbReference>
<comment type="subcellular location">
    <subcellularLocation>
        <location evidence="1">Endomembrane system</location>
        <topology evidence="1">Multi-pass membrane protein</topology>
    </subcellularLocation>
</comment>
<feature type="transmembrane region" description="Helical" evidence="8">
    <location>
        <begin position="57"/>
        <end position="79"/>
    </location>
</feature>
<dbReference type="AlphaFoldDB" id="A0A411PFL9"/>
<dbReference type="OrthoDB" id="9770329at2"/>